<comment type="similarity">
    <text evidence="2">Belongs to the SusD family.</text>
</comment>
<dbReference type="GO" id="GO:0009279">
    <property type="term" value="C:cell outer membrane"/>
    <property type="evidence" value="ECO:0007669"/>
    <property type="project" value="UniProtKB-SubCell"/>
</dbReference>
<feature type="chain" id="PRO_5020610881" evidence="6">
    <location>
        <begin position="24"/>
        <end position="504"/>
    </location>
</feature>
<reference evidence="9 10" key="1">
    <citation type="submission" date="2019-04" db="EMBL/GenBank/DDBJ databases">
        <authorList>
            <person name="Liu A."/>
        </authorList>
    </citation>
    <scope>NUCLEOTIDE SEQUENCE [LARGE SCALE GENOMIC DNA]</scope>
    <source>
        <strain evidence="9 10">RZ03</strain>
    </source>
</reference>
<sequence length="504" mass="56523">MKIMKKIKYIIFSALVFTLFSCSEDFLDNVNQNNPAQGVIFDNTENAQFALNGLIRSLYDVSNNFTNAPQNGFYEYGGYPTMMMTMDFLGEDIPFVGTSPTLRWTEAYNWGMITGSDAGLLEYHWLEAYNILNVANSIIDNIDGASGPQSIKDNIKGQALAARAFVYFDLVQLFADRYEPGGANNQLGPILYTTATQSTQPRNTVAETYELINSDLDAAMSLLDSEERIDKSYINNSVVLSLKARVALVQEDWQMAINMATAALANYSLMDNTAYQSGFNSFNNDEWIWGWNMEEGARDSNIFASFFINMAWNGVSSDVRANPRVIFSALYDFIPDTDVRSTIFSEDAPDPDIFPGSGYTVVPYHSFKFESEVLTVGDQTGDIPVIRAAEMLLIKAEAEQRSGNDTAAAQTLFNLNSNRDPNYTLSTNTGQTLLDEIWMYRRAELWGEGHRFKDLKRNNLDLDRSGGNHNPAVAKVMNVPASDERWTWLIPDVELDRNPNINSN</sequence>
<comment type="caution">
    <text evidence="9">The sequence shown here is derived from an EMBL/GenBank/DDBJ whole genome shotgun (WGS) entry which is preliminary data.</text>
</comment>
<dbReference type="Proteomes" id="UP000307602">
    <property type="component" value="Unassembled WGS sequence"/>
</dbReference>
<comment type="subcellular location">
    <subcellularLocation>
        <location evidence="1">Cell outer membrane</location>
    </subcellularLocation>
</comment>
<evidence type="ECO:0000256" key="2">
    <source>
        <dbReference type="ARBA" id="ARBA00006275"/>
    </source>
</evidence>
<dbReference type="Gene3D" id="1.25.40.390">
    <property type="match status" value="1"/>
</dbReference>
<dbReference type="Pfam" id="PF14322">
    <property type="entry name" value="SusD-like_3"/>
    <property type="match status" value="1"/>
</dbReference>
<organism evidence="9 10">
    <name type="scientific">Flavivirga rizhaonensis</name>
    <dbReference type="NCBI Taxonomy" id="2559571"/>
    <lineage>
        <taxon>Bacteria</taxon>
        <taxon>Pseudomonadati</taxon>
        <taxon>Bacteroidota</taxon>
        <taxon>Flavobacteriia</taxon>
        <taxon>Flavobacteriales</taxon>
        <taxon>Flavobacteriaceae</taxon>
        <taxon>Flavivirga</taxon>
    </lineage>
</organism>
<dbReference type="OrthoDB" id="1100079at2"/>
<feature type="domain" description="RagB/SusD" evidence="7">
    <location>
        <begin position="364"/>
        <end position="504"/>
    </location>
</feature>
<dbReference type="SUPFAM" id="SSF48452">
    <property type="entry name" value="TPR-like"/>
    <property type="match status" value="1"/>
</dbReference>
<feature type="signal peptide" evidence="6">
    <location>
        <begin position="1"/>
        <end position="23"/>
    </location>
</feature>
<evidence type="ECO:0000259" key="8">
    <source>
        <dbReference type="Pfam" id="PF14322"/>
    </source>
</evidence>
<evidence type="ECO:0000259" key="7">
    <source>
        <dbReference type="Pfam" id="PF07980"/>
    </source>
</evidence>
<gene>
    <name evidence="9" type="ORF">EM932_17375</name>
</gene>
<dbReference type="Pfam" id="PF07980">
    <property type="entry name" value="SusD_RagB"/>
    <property type="match status" value="1"/>
</dbReference>
<keyword evidence="3 6" id="KW-0732">Signal</keyword>
<dbReference type="InterPro" id="IPR033985">
    <property type="entry name" value="SusD-like_N"/>
</dbReference>
<evidence type="ECO:0000256" key="1">
    <source>
        <dbReference type="ARBA" id="ARBA00004442"/>
    </source>
</evidence>
<evidence type="ECO:0000313" key="10">
    <source>
        <dbReference type="Proteomes" id="UP000307602"/>
    </source>
</evidence>
<accession>A0A4S1DSJ9</accession>
<evidence type="ECO:0000256" key="4">
    <source>
        <dbReference type="ARBA" id="ARBA00023136"/>
    </source>
</evidence>
<dbReference type="InterPro" id="IPR012944">
    <property type="entry name" value="SusD_RagB_dom"/>
</dbReference>
<name>A0A4S1DSJ9_9FLAO</name>
<evidence type="ECO:0000313" key="9">
    <source>
        <dbReference type="EMBL" id="TGV00956.1"/>
    </source>
</evidence>
<dbReference type="InterPro" id="IPR011990">
    <property type="entry name" value="TPR-like_helical_dom_sf"/>
</dbReference>
<dbReference type="AlphaFoldDB" id="A0A4S1DSJ9"/>
<evidence type="ECO:0000256" key="3">
    <source>
        <dbReference type="ARBA" id="ARBA00022729"/>
    </source>
</evidence>
<evidence type="ECO:0000256" key="6">
    <source>
        <dbReference type="SAM" id="SignalP"/>
    </source>
</evidence>
<keyword evidence="4" id="KW-0472">Membrane</keyword>
<protein>
    <submittedName>
        <fullName evidence="9">RagB/SusD family nutrient uptake outer membrane protein</fullName>
    </submittedName>
</protein>
<keyword evidence="10" id="KW-1185">Reference proteome</keyword>
<dbReference type="PROSITE" id="PS51257">
    <property type="entry name" value="PROKAR_LIPOPROTEIN"/>
    <property type="match status" value="1"/>
</dbReference>
<keyword evidence="5" id="KW-0998">Cell outer membrane</keyword>
<dbReference type="EMBL" id="SRSO01000030">
    <property type="protein sequence ID" value="TGV00956.1"/>
    <property type="molecule type" value="Genomic_DNA"/>
</dbReference>
<feature type="domain" description="SusD-like N-terminal" evidence="8">
    <location>
        <begin position="118"/>
        <end position="248"/>
    </location>
</feature>
<proteinExistence type="inferred from homology"/>
<evidence type="ECO:0000256" key="5">
    <source>
        <dbReference type="ARBA" id="ARBA00023237"/>
    </source>
</evidence>